<evidence type="ECO:0000256" key="6">
    <source>
        <dbReference type="ARBA" id="ARBA00022989"/>
    </source>
</evidence>
<name>A0ABY3SV36_9GAMM</name>
<feature type="transmembrane region" description="Helical" evidence="8">
    <location>
        <begin position="131"/>
        <end position="153"/>
    </location>
</feature>
<comment type="subcellular location">
    <subcellularLocation>
        <location evidence="1">Cell membrane</location>
        <topology evidence="1">Multi-pass membrane protein</topology>
    </subcellularLocation>
</comment>
<feature type="transmembrane region" description="Helical" evidence="8">
    <location>
        <begin position="259"/>
        <end position="278"/>
    </location>
</feature>
<evidence type="ECO:0000256" key="4">
    <source>
        <dbReference type="ARBA" id="ARBA00022475"/>
    </source>
</evidence>
<reference evidence="9" key="1">
    <citation type="journal article" date="2022" name="Microorganisms">
        <title>Two New Species of Filamentous Sulfur Bacteria of the Genus Thiothrix, Thiothrix winogradskyi sp. nov. and 'Candidatus Thiothrix sulfatifontis' sp. nov.</title>
        <authorList>
            <person name="Ravin N.V."/>
            <person name="Rossetti S."/>
            <person name="Beletsky A.V."/>
            <person name="Kadnikov V.V."/>
            <person name="Rudenko T.S."/>
            <person name="Smolyakov D.D."/>
            <person name="Moskvitina M.I."/>
            <person name="Gureeva M.V."/>
            <person name="Mardanov A.V."/>
            <person name="Grabovich M.Y."/>
        </authorList>
    </citation>
    <scope>NUCLEOTIDE SEQUENCE</scope>
    <source>
        <strain evidence="9">CT3</strain>
    </source>
</reference>
<accession>A0ABY3SV36</accession>
<gene>
    <name evidence="9" type="ORF">L2Y54_12025</name>
</gene>
<feature type="transmembrane region" description="Helical" evidence="8">
    <location>
        <begin position="72"/>
        <end position="95"/>
    </location>
</feature>
<dbReference type="InterPro" id="IPR038770">
    <property type="entry name" value="Na+/solute_symporter_sf"/>
</dbReference>
<dbReference type="Proteomes" id="UP001054801">
    <property type="component" value="Chromosome"/>
</dbReference>
<feature type="transmembrane region" description="Helical" evidence="8">
    <location>
        <begin position="235"/>
        <end position="253"/>
    </location>
</feature>
<keyword evidence="4" id="KW-1003">Cell membrane</keyword>
<protein>
    <submittedName>
        <fullName evidence="9">AEC family transporter</fullName>
    </submittedName>
</protein>
<evidence type="ECO:0000256" key="7">
    <source>
        <dbReference type="ARBA" id="ARBA00023136"/>
    </source>
</evidence>
<feature type="transmembrane region" description="Helical" evidence="8">
    <location>
        <begin position="165"/>
        <end position="186"/>
    </location>
</feature>
<dbReference type="Pfam" id="PF03547">
    <property type="entry name" value="Mem_trans"/>
    <property type="match status" value="2"/>
</dbReference>
<sequence length="316" mass="33874">MLEFWNTVLFSFAVTGPIFLLLGLGAWLAHLRAVNDNFVEVGSRLVFTWALPALLFVSIAKTSISATTNLELIAYGLVAMLVLFVLTEWAVTALVQPPEDRGVVVQGIFRSNMAIIGLAYCVNAYGEVALAAASLYVGILSILFNILGVITLSRSLHKHQGVGRMLRNIVTNPLIIGIVLALPFAWWDVRPPALVMKAGETLADMTLPLALLCTGASLDFHTLKQEFSNTMLASLSKLMAIPFLFTLGGWWWGFRGMDLGILLLMSSAPTAAASYVMARAMGGNATLAANTVALTTLGSLLTTSVGIMVLQGRGLM</sequence>
<dbReference type="InterPro" id="IPR004776">
    <property type="entry name" value="Mem_transp_PIN-like"/>
</dbReference>
<dbReference type="Gene3D" id="1.20.1530.20">
    <property type="match status" value="1"/>
</dbReference>
<feature type="transmembrane region" description="Helical" evidence="8">
    <location>
        <begin position="6"/>
        <end position="29"/>
    </location>
</feature>
<evidence type="ECO:0000313" key="9">
    <source>
        <dbReference type="EMBL" id="UJS22673.1"/>
    </source>
</evidence>
<dbReference type="PANTHER" id="PTHR36838">
    <property type="entry name" value="AUXIN EFFLUX CARRIER FAMILY PROTEIN"/>
    <property type="match status" value="1"/>
</dbReference>
<dbReference type="PANTHER" id="PTHR36838:SF4">
    <property type="entry name" value="AUXIN EFFLUX CARRIER FAMILY PROTEIN"/>
    <property type="match status" value="1"/>
</dbReference>
<evidence type="ECO:0000313" key="10">
    <source>
        <dbReference type="Proteomes" id="UP001054801"/>
    </source>
</evidence>
<keyword evidence="5 8" id="KW-0812">Transmembrane</keyword>
<evidence type="ECO:0000256" key="5">
    <source>
        <dbReference type="ARBA" id="ARBA00022692"/>
    </source>
</evidence>
<proteinExistence type="inferred from homology"/>
<evidence type="ECO:0000256" key="3">
    <source>
        <dbReference type="ARBA" id="ARBA00022448"/>
    </source>
</evidence>
<keyword evidence="3" id="KW-0813">Transport</keyword>
<feature type="transmembrane region" description="Helical" evidence="8">
    <location>
        <begin position="41"/>
        <end position="60"/>
    </location>
</feature>
<keyword evidence="6 8" id="KW-1133">Transmembrane helix</keyword>
<organism evidence="9 10">
    <name type="scientific">Thiothrix winogradskyi</name>
    <dbReference type="NCBI Taxonomy" id="96472"/>
    <lineage>
        <taxon>Bacteria</taxon>
        <taxon>Pseudomonadati</taxon>
        <taxon>Pseudomonadota</taxon>
        <taxon>Gammaproteobacteria</taxon>
        <taxon>Thiotrichales</taxon>
        <taxon>Thiotrichaceae</taxon>
        <taxon>Thiothrix</taxon>
    </lineage>
</organism>
<comment type="similarity">
    <text evidence="2">Belongs to the auxin efflux carrier (TC 2.A.69) family.</text>
</comment>
<keyword evidence="10" id="KW-1185">Reference proteome</keyword>
<feature type="transmembrane region" description="Helical" evidence="8">
    <location>
        <begin position="287"/>
        <end position="310"/>
    </location>
</feature>
<evidence type="ECO:0000256" key="1">
    <source>
        <dbReference type="ARBA" id="ARBA00004651"/>
    </source>
</evidence>
<dbReference type="RefSeq" id="WP_236496351.1">
    <property type="nucleotide sequence ID" value="NZ_CP091244.1"/>
</dbReference>
<evidence type="ECO:0000256" key="2">
    <source>
        <dbReference type="ARBA" id="ARBA00010145"/>
    </source>
</evidence>
<evidence type="ECO:0000256" key="8">
    <source>
        <dbReference type="SAM" id="Phobius"/>
    </source>
</evidence>
<dbReference type="EMBL" id="CP091244">
    <property type="protein sequence ID" value="UJS22673.1"/>
    <property type="molecule type" value="Genomic_DNA"/>
</dbReference>
<keyword evidence="7 8" id="KW-0472">Membrane</keyword>